<dbReference type="Proteomes" id="UP000674270">
    <property type="component" value="Unassembled WGS sequence"/>
</dbReference>
<reference evidence="2" key="1">
    <citation type="submission" date="2021-03" db="EMBL/GenBank/DDBJ databases">
        <authorList>
            <person name="Stanton E."/>
        </authorList>
    </citation>
    <scope>NUCLEOTIDE SEQUENCE</scope>
    <source>
        <strain evidence="2">2020EL-00113</strain>
    </source>
</reference>
<protein>
    <submittedName>
        <fullName evidence="2">Uncharacterized protein</fullName>
    </submittedName>
</protein>
<evidence type="ECO:0000313" key="2">
    <source>
        <dbReference type="EMBL" id="MBQ0270428.1"/>
    </source>
</evidence>
<feature type="region of interest" description="Disordered" evidence="1">
    <location>
        <begin position="232"/>
        <end position="254"/>
    </location>
</feature>
<feature type="region of interest" description="Disordered" evidence="1">
    <location>
        <begin position="149"/>
        <end position="169"/>
    </location>
</feature>
<comment type="caution">
    <text evidence="2">The sequence shown here is derived from an EMBL/GenBank/DDBJ whole genome shotgun (WGS) entry which is preliminary data.</text>
</comment>
<organism evidence="2 3">
    <name type="scientific">Providencia huaxiensis</name>
    <dbReference type="NCBI Taxonomy" id="2027290"/>
    <lineage>
        <taxon>Bacteria</taxon>
        <taxon>Pseudomonadati</taxon>
        <taxon>Pseudomonadota</taxon>
        <taxon>Gammaproteobacteria</taxon>
        <taxon>Enterobacterales</taxon>
        <taxon>Morganellaceae</taxon>
        <taxon>Providencia</taxon>
    </lineage>
</organism>
<evidence type="ECO:0000313" key="3">
    <source>
        <dbReference type="Proteomes" id="UP000674270"/>
    </source>
</evidence>
<sequence length="254" mass="29520">MENIIIQIKKKFESKALEIIQNQQEKQNRQNSPPIDLFNKLVNHFQKQVNAFDKPDFENGFNPEDGILMRDNKGVLSDYYFNTITQNTTSSQLHYAIGLYAASKLELQAHNTQQAFDYLLDAYYRIGYCDGLSSYASGNTSDKALEERRADFSRRGSQNKRTQDSEKTKKEVIDYLTADPDKKNWRSYREAIKDIIPMLIQKSLELEGTESSFKVNKDTIRSSLMKWFRATDRASDSNKKYQQSIKKIFSDKSK</sequence>
<accession>A0A8I2DD10</accession>
<dbReference type="AlphaFoldDB" id="A0A8I2DD10"/>
<dbReference type="RefSeq" id="WP_210848889.1">
    <property type="nucleotide sequence ID" value="NZ_JAGKLY010000013.1"/>
</dbReference>
<evidence type="ECO:0000256" key="1">
    <source>
        <dbReference type="SAM" id="MobiDB-lite"/>
    </source>
</evidence>
<gene>
    <name evidence="2" type="ORF">J7T18_19280</name>
</gene>
<dbReference type="EMBL" id="JAGKLY010000013">
    <property type="protein sequence ID" value="MBQ0270428.1"/>
    <property type="molecule type" value="Genomic_DNA"/>
</dbReference>
<proteinExistence type="predicted"/>
<name>A0A8I2DD10_9GAMM</name>